<proteinExistence type="predicted"/>
<evidence type="ECO:0008006" key="4">
    <source>
        <dbReference type="Google" id="ProtNLM"/>
    </source>
</evidence>
<dbReference type="AlphaFoldDB" id="A0A090RSJ2"/>
<evidence type="ECO:0000313" key="2">
    <source>
        <dbReference type="EMBL" id="GAL17199.1"/>
    </source>
</evidence>
<keyword evidence="1" id="KW-0732">Signal</keyword>
<evidence type="ECO:0000256" key="1">
    <source>
        <dbReference type="SAM" id="SignalP"/>
    </source>
</evidence>
<evidence type="ECO:0000313" key="3">
    <source>
        <dbReference type="Proteomes" id="UP000029228"/>
    </source>
</evidence>
<dbReference type="EMBL" id="BBMR01000001">
    <property type="protein sequence ID" value="GAL17199.1"/>
    <property type="molecule type" value="Genomic_DNA"/>
</dbReference>
<dbReference type="Proteomes" id="UP000029228">
    <property type="component" value="Unassembled WGS sequence"/>
</dbReference>
<comment type="caution">
    <text evidence="2">The sequence shown here is derived from an EMBL/GenBank/DDBJ whole genome shotgun (WGS) entry which is preliminary data.</text>
</comment>
<feature type="signal peptide" evidence="1">
    <location>
        <begin position="1"/>
        <end position="23"/>
    </location>
</feature>
<dbReference type="PROSITE" id="PS51257">
    <property type="entry name" value="PROKAR_LIPOPROTEIN"/>
    <property type="match status" value="1"/>
</dbReference>
<feature type="chain" id="PRO_5001862675" description="Lipoprotein" evidence="1">
    <location>
        <begin position="24"/>
        <end position="445"/>
    </location>
</feature>
<accession>A0A090RSJ2</accession>
<name>A0A090RSJ2_9VIBR</name>
<protein>
    <recommendedName>
        <fullName evidence="4">Lipoprotein</fullName>
    </recommendedName>
</protein>
<gene>
    <name evidence="2" type="ORF">JCM19235_5748</name>
</gene>
<keyword evidence="3" id="KW-1185">Reference proteome</keyword>
<reference evidence="2 3" key="1">
    <citation type="submission" date="2014-09" db="EMBL/GenBank/DDBJ databases">
        <title>Vibrio maritimus JCM 19235. (C45) whole genome shotgun sequence.</title>
        <authorList>
            <person name="Sawabe T."/>
            <person name="Meirelles P."/>
            <person name="Nakanishi M."/>
            <person name="Sayaka M."/>
            <person name="Hattori M."/>
            <person name="Ohkuma M."/>
        </authorList>
    </citation>
    <scope>NUCLEOTIDE SEQUENCE [LARGE SCALE GENOMIC DNA]</scope>
    <source>
        <strain evidence="3">JCM19235</strain>
    </source>
</reference>
<organism evidence="2 3">
    <name type="scientific">Vibrio maritimus</name>
    <dbReference type="NCBI Taxonomy" id="990268"/>
    <lineage>
        <taxon>Bacteria</taxon>
        <taxon>Pseudomonadati</taxon>
        <taxon>Pseudomonadota</taxon>
        <taxon>Gammaproteobacteria</taxon>
        <taxon>Vibrionales</taxon>
        <taxon>Vibrionaceae</taxon>
        <taxon>Vibrio</taxon>
    </lineage>
</organism>
<sequence length="445" mass="47414">MKLKLISAVIAASFLAGCSSSGSDDNGTTPPQGQDGVANVSVHQGDELAAAVIRGDHGDYNAMVVVDSEGNGVIRLNGTTYEVTNGDVTTPDGTAVGSIQAQDGGYIFRGENGAEVKLTNVDGRLIVSDYIPPRPDNKPPIDGVGGVQVFEGNELAAALILGDEGNYQVGVIVDQEGSGYIRVNDTTYYVENGDVTNKDGQAIGSVQSQDGSYIFRAESGAEVTLTNVDGRLIVSNYIPPTPDNTPPAHPDQKGWTIVAGEHGKLFEIQHNGVPVGTATVNGEIMSNGEQIGSWENLGETNIYTINIDEHTGQEGSTHVVRVVDGSLQVITANESRIPGVFELRVDENVVATIDTHNNELVTAGGTTVSYLRTINNNWIFAKVDGNLVMVNKHTQDIKTIADFDYGKLPAIPTPMKTELKSKLQSLSQEQRQQIKQAIKDRAVRS</sequence>